<reference evidence="1" key="2">
    <citation type="submission" date="2025-08" db="UniProtKB">
        <authorList>
            <consortium name="Ensembl"/>
        </authorList>
    </citation>
    <scope>IDENTIFICATION</scope>
</reference>
<dbReference type="Ensembl" id="ENSELUT00000091689.1">
    <property type="protein sequence ID" value="ENSELUP00000080817.1"/>
    <property type="gene ID" value="ENSELUG00000043526.1"/>
</dbReference>
<sequence>MSPSRSKQGGRGRQQWMRMMTSATFLSAALLLLIPGIMSTESLNTDSIQLLIFNSISPTPNMTYTVDIGYRWILIGAMRRLQEICPDFRFTYTEHPRYGPFLVSVNDLAGDTGKHTYWELLVETRNGTTIRPDVGIGCYIPNPKETIILKFTRWGTFR</sequence>
<dbReference type="PANTHER" id="PTHR10559">
    <property type="entry name" value="TRANSCOBALAMIN-1/GASTRIC INTRINSIC FACTOR"/>
    <property type="match status" value="1"/>
</dbReference>
<evidence type="ECO:0008006" key="3">
    <source>
        <dbReference type="Google" id="ProtNLM"/>
    </source>
</evidence>
<keyword evidence="2" id="KW-1185">Reference proteome</keyword>
<dbReference type="GO" id="GO:0031419">
    <property type="term" value="F:cobalamin binding"/>
    <property type="evidence" value="ECO:0007669"/>
    <property type="project" value="TreeGrafter"/>
</dbReference>
<evidence type="ECO:0000313" key="2">
    <source>
        <dbReference type="Proteomes" id="UP000265140"/>
    </source>
</evidence>
<dbReference type="GO" id="GO:0015889">
    <property type="term" value="P:cobalamin transport"/>
    <property type="evidence" value="ECO:0007669"/>
    <property type="project" value="TreeGrafter"/>
</dbReference>
<organism evidence="1 2">
    <name type="scientific">Esox lucius</name>
    <name type="common">Northern pike</name>
    <dbReference type="NCBI Taxonomy" id="8010"/>
    <lineage>
        <taxon>Eukaryota</taxon>
        <taxon>Metazoa</taxon>
        <taxon>Chordata</taxon>
        <taxon>Craniata</taxon>
        <taxon>Vertebrata</taxon>
        <taxon>Euteleostomi</taxon>
        <taxon>Actinopterygii</taxon>
        <taxon>Neopterygii</taxon>
        <taxon>Teleostei</taxon>
        <taxon>Protacanthopterygii</taxon>
        <taxon>Esociformes</taxon>
        <taxon>Esocidae</taxon>
        <taxon>Esox</taxon>
    </lineage>
</organism>
<accession>A0AAY5K2X7</accession>
<dbReference type="AlphaFoldDB" id="A0AAY5K2X7"/>
<dbReference type="GeneTree" id="ENSGT00390000014712"/>
<dbReference type="Gene3D" id="2.170.130.30">
    <property type="match status" value="1"/>
</dbReference>
<protein>
    <recommendedName>
        <fullName evidence="3">DUF4430 domain-containing protein</fullName>
    </recommendedName>
</protein>
<proteinExistence type="predicted"/>
<dbReference type="Proteomes" id="UP000265140">
    <property type="component" value="Chromosome 5"/>
</dbReference>
<dbReference type="PANTHER" id="PTHR10559:SF18">
    <property type="entry name" value="TRANSCOBALAMIN II"/>
    <property type="match status" value="1"/>
</dbReference>
<reference evidence="1" key="3">
    <citation type="submission" date="2025-09" db="UniProtKB">
        <authorList>
            <consortium name="Ensembl"/>
        </authorList>
    </citation>
    <scope>IDENTIFICATION</scope>
</reference>
<name>A0AAY5K2X7_ESOLU</name>
<dbReference type="GO" id="GO:0005615">
    <property type="term" value="C:extracellular space"/>
    <property type="evidence" value="ECO:0007669"/>
    <property type="project" value="TreeGrafter"/>
</dbReference>
<reference evidence="1 2" key="1">
    <citation type="submission" date="2020-02" db="EMBL/GenBank/DDBJ databases">
        <title>Esox lucius (northern pike) genome, fEsoLuc1, primary haplotype.</title>
        <authorList>
            <person name="Myers G."/>
            <person name="Karagic N."/>
            <person name="Meyer A."/>
            <person name="Pippel M."/>
            <person name="Reichard M."/>
            <person name="Winkler S."/>
            <person name="Tracey A."/>
            <person name="Sims Y."/>
            <person name="Howe K."/>
            <person name="Rhie A."/>
            <person name="Formenti G."/>
            <person name="Durbin R."/>
            <person name="Fedrigo O."/>
            <person name="Jarvis E.D."/>
        </authorList>
    </citation>
    <scope>NUCLEOTIDE SEQUENCE [LARGE SCALE GENOMIC DNA]</scope>
</reference>
<evidence type="ECO:0000313" key="1">
    <source>
        <dbReference type="Ensembl" id="ENSELUP00000080817.1"/>
    </source>
</evidence>
<dbReference type="InterPro" id="IPR051588">
    <property type="entry name" value="Cobalamin_Transport"/>
</dbReference>